<protein>
    <submittedName>
        <fullName evidence="2">Putative secreted protein</fullName>
    </submittedName>
</protein>
<accession>K0K881</accession>
<name>K0K881_SACES</name>
<evidence type="ECO:0000313" key="3">
    <source>
        <dbReference type="Proteomes" id="UP000006281"/>
    </source>
</evidence>
<feature type="transmembrane region" description="Helical" evidence="1">
    <location>
        <begin position="37"/>
        <end position="53"/>
    </location>
</feature>
<dbReference type="STRING" id="1179773.BN6_57810"/>
<keyword evidence="1" id="KW-0812">Transmembrane</keyword>
<proteinExistence type="predicted"/>
<dbReference type="HOGENOM" id="CLU_2828626_0_0_11"/>
<keyword evidence="1" id="KW-1133">Transmembrane helix</keyword>
<sequence>MDCDERTRRVTRLMIAAAVCLVLTTGSAALLLGTMNVLGAGVLSSAALGVAALRRKLVPRRRRPPA</sequence>
<keyword evidence="3" id="KW-1185">Reference proteome</keyword>
<evidence type="ECO:0000313" key="2">
    <source>
        <dbReference type="EMBL" id="CCH33039.1"/>
    </source>
</evidence>
<feature type="transmembrane region" description="Helical" evidence="1">
    <location>
        <begin position="12"/>
        <end position="31"/>
    </location>
</feature>
<organism evidence="2 3">
    <name type="scientific">Saccharothrix espanaensis (strain ATCC 51144 / DSM 44229 / JCM 9112 / NBRC 15066 / NRRL 15764)</name>
    <dbReference type="NCBI Taxonomy" id="1179773"/>
    <lineage>
        <taxon>Bacteria</taxon>
        <taxon>Bacillati</taxon>
        <taxon>Actinomycetota</taxon>
        <taxon>Actinomycetes</taxon>
        <taxon>Pseudonocardiales</taxon>
        <taxon>Pseudonocardiaceae</taxon>
        <taxon>Saccharothrix</taxon>
    </lineage>
</organism>
<dbReference type="Proteomes" id="UP000006281">
    <property type="component" value="Chromosome"/>
</dbReference>
<keyword evidence="1" id="KW-0472">Membrane</keyword>
<evidence type="ECO:0000256" key="1">
    <source>
        <dbReference type="SAM" id="Phobius"/>
    </source>
</evidence>
<reference evidence="2 3" key="1">
    <citation type="journal article" date="2012" name="BMC Genomics">
        <title>Complete genome sequence of Saccharothrix espanaensis DSM 44229T and comparison to the other completely sequenced Pseudonocardiaceae.</title>
        <authorList>
            <person name="Strobel T."/>
            <person name="Al-Dilaimi A."/>
            <person name="Blom J."/>
            <person name="Gessner A."/>
            <person name="Kalinowski J."/>
            <person name="Luzhetska M."/>
            <person name="Puhler A."/>
            <person name="Szczepanowski R."/>
            <person name="Bechthold A."/>
            <person name="Ruckert C."/>
        </authorList>
    </citation>
    <scope>NUCLEOTIDE SEQUENCE [LARGE SCALE GENOMIC DNA]</scope>
    <source>
        <strain evidence="3">ATCC 51144 / DSM 44229 / JCM 9112 / NBRC 15066 / NRRL 15764</strain>
    </source>
</reference>
<dbReference type="AlphaFoldDB" id="K0K881"/>
<dbReference type="EMBL" id="HE804045">
    <property type="protein sequence ID" value="CCH33039.1"/>
    <property type="molecule type" value="Genomic_DNA"/>
</dbReference>
<gene>
    <name evidence="2" type="ordered locus">BN6_57810</name>
</gene>
<dbReference type="KEGG" id="sesp:BN6_57810"/>